<dbReference type="AlphaFoldDB" id="A0A6I6AI02"/>
<evidence type="ECO:0000313" key="1">
    <source>
        <dbReference type="EMBL" id="QGQ24701.1"/>
    </source>
</evidence>
<organism evidence="1 2">
    <name type="scientific">Gimesia benthica</name>
    <dbReference type="NCBI Taxonomy" id="2608982"/>
    <lineage>
        <taxon>Bacteria</taxon>
        <taxon>Pseudomonadati</taxon>
        <taxon>Planctomycetota</taxon>
        <taxon>Planctomycetia</taxon>
        <taxon>Planctomycetales</taxon>
        <taxon>Planctomycetaceae</taxon>
        <taxon>Gimesia</taxon>
    </lineage>
</organism>
<sequence>MWRTQTGVRTLKCAEAKLIRESLAQMCDMLRKEHLQYAEQWEYDVRVFDHLACNQRIALLAEVARYLLTETDNYPSLNAINEGTVGAIYANIRVNIIIELDESNFNDKPEIAEISSWRSLILAACAEAGFEDLPDTNNHDYNEWKINLDILEEQVLWDRDFESSNFYLDLSPETGKPLKDYMRLDDDYFIAIPAAPTDKEVEIALETLMKLTR</sequence>
<proteinExistence type="predicted"/>
<dbReference type="RefSeq" id="WP_145043786.1">
    <property type="nucleotide sequence ID" value="NZ_CP043930.1"/>
</dbReference>
<name>A0A6I6AI02_9PLAN</name>
<dbReference type="Proteomes" id="UP000427281">
    <property type="component" value="Chromosome"/>
</dbReference>
<protein>
    <submittedName>
        <fullName evidence="1">Uncharacterized protein</fullName>
    </submittedName>
</protein>
<accession>A0A6I6AI02</accession>
<keyword evidence="2" id="KW-1185">Reference proteome</keyword>
<dbReference type="KEGG" id="gim:F1728_19305"/>
<dbReference type="EMBL" id="CP043930">
    <property type="protein sequence ID" value="QGQ24701.1"/>
    <property type="molecule type" value="Genomic_DNA"/>
</dbReference>
<evidence type="ECO:0000313" key="2">
    <source>
        <dbReference type="Proteomes" id="UP000427281"/>
    </source>
</evidence>
<gene>
    <name evidence="1" type="ORF">F1728_19305</name>
</gene>
<reference evidence="1 2" key="1">
    <citation type="submission" date="2019-09" db="EMBL/GenBank/DDBJ databases">
        <title>Gimesia benthica sp. nov., a novel bacterium isolated from deep-sea water of the Northwest Indian Ocean.</title>
        <authorList>
            <person name="Dai X."/>
        </authorList>
    </citation>
    <scope>NUCLEOTIDE SEQUENCE [LARGE SCALE GENOMIC DNA]</scope>
    <source>
        <strain evidence="1 2">E7</strain>
    </source>
</reference>